<feature type="domain" description="Ketoreductase" evidence="4">
    <location>
        <begin position="22"/>
        <end position="204"/>
    </location>
</feature>
<accession>A0A4Y9Z364</accession>
<dbReference type="InterPro" id="IPR002347">
    <property type="entry name" value="SDR_fam"/>
</dbReference>
<dbReference type="CDD" id="cd05233">
    <property type="entry name" value="SDR_c"/>
    <property type="match status" value="1"/>
</dbReference>
<dbReference type="Pfam" id="PF13561">
    <property type="entry name" value="adh_short_C2"/>
    <property type="match status" value="1"/>
</dbReference>
<dbReference type="STRING" id="34475.A0A4Y9Z364"/>
<reference evidence="5 6" key="1">
    <citation type="submission" date="2019-01" db="EMBL/GenBank/DDBJ databases">
        <title>Genome sequencing of the rare red list fungi Fomitopsis rosea.</title>
        <authorList>
            <person name="Buettner E."/>
            <person name="Kellner H."/>
        </authorList>
    </citation>
    <scope>NUCLEOTIDE SEQUENCE [LARGE SCALE GENOMIC DNA]</scope>
    <source>
        <strain evidence="5 6">DSM 105464</strain>
    </source>
</reference>
<dbReference type="GO" id="GO:0048038">
    <property type="term" value="F:quinone binding"/>
    <property type="evidence" value="ECO:0007669"/>
    <property type="project" value="TreeGrafter"/>
</dbReference>
<comment type="similarity">
    <text evidence="1">Belongs to the short-chain dehydrogenases/reductases (SDR) family.</text>
</comment>
<dbReference type="InterPro" id="IPR036291">
    <property type="entry name" value="NAD(P)-bd_dom_sf"/>
</dbReference>
<comment type="caution">
    <text evidence="5">The sequence shown here is derived from an EMBL/GenBank/DDBJ whole genome shotgun (WGS) entry which is preliminary data.</text>
</comment>
<organism evidence="5 6">
    <name type="scientific">Rhodofomes roseus</name>
    <dbReference type="NCBI Taxonomy" id="34475"/>
    <lineage>
        <taxon>Eukaryota</taxon>
        <taxon>Fungi</taxon>
        <taxon>Dikarya</taxon>
        <taxon>Basidiomycota</taxon>
        <taxon>Agaricomycotina</taxon>
        <taxon>Agaricomycetes</taxon>
        <taxon>Polyporales</taxon>
        <taxon>Rhodofomes</taxon>
    </lineage>
</organism>
<dbReference type="FunFam" id="3.40.50.720:FF:000084">
    <property type="entry name" value="Short-chain dehydrogenase reductase"/>
    <property type="match status" value="1"/>
</dbReference>
<gene>
    <name evidence="5" type="ORF">EVJ58_g632</name>
</gene>
<keyword evidence="2" id="KW-0521">NADP</keyword>
<dbReference type="SMART" id="SM00822">
    <property type="entry name" value="PKS_KR"/>
    <property type="match status" value="1"/>
</dbReference>
<protein>
    <recommendedName>
        <fullName evidence="4">Ketoreductase domain-containing protein</fullName>
    </recommendedName>
</protein>
<dbReference type="PRINTS" id="PR00081">
    <property type="entry name" value="GDHRDH"/>
</dbReference>
<dbReference type="Proteomes" id="UP000298390">
    <property type="component" value="Unassembled WGS sequence"/>
</dbReference>
<dbReference type="PANTHER" id="PTHR42760">
    <property type="entry name" value="SHORT-CHAIN DEHYDROGENASES/REDUCTASES FAMILY MEMBER"/>
    <property type="match status" value="1"/>
</dbReference>
<dbReference type="GO" id="GO:0016616">
    <property type="term" value="F:oxidoreductase activity, acting on the CH-OH group of donors, NAD or NADP as acceptor"/>
    <property type="evidence" value="ECO:0007669"/>
    <property type="project" value="TreeGrafter"/>
</dbReference>
<evidence type="ECO:0000313" key="6">
    <source>
        <dbReference type="Proteomes" id="UP000298390"/>
    </source>
</evidence>
<evidence type="ECO:0000256" key="3">
    <source>
        <dbReference type="ARBA" id="ARBA00023002"/>
    </source>
</evidence>
<dbReference type="InterPro" id="IPR057326">
    <property type="entry name" value="KR_dom"/>
</dbReference>
<dbReference type="Gene3D" id="3.40.50.720">
    <property type="entry name" value="NAD(P)-binding Rossmann-like Domain"/>
    <property type="match status" value="1"/>
</dbReference>
<dbReference type="AlphaFoldDB" id="A0A4Y9Z364"/>
<evidence type="ECO:0000256" key="2">
    <source>
        <dbReference type="ARBA" id="ARBA00022857"/>
    </source>
</evidence>
<evidence type="ECO:0000259" key="4">
    <source>
        <dbReference type="SMART" id="SM00822"/>
    </source>
</evidence>
<evidence type="ECO:0000313" key="5">
    <source>
        <dbReference type="EMBL" id="TFY69055.1"/>
    </source>
</evidence>
<dbReference type="SUPFAM" id="SSF51735">
    <property type="entry name" value="NAD(P)-binding Rossmann-fold domains"/>
    <property type="match status" value="1"/>
</dbReference>
<proteinExistence type="inferred from homology"/>
<dbReference type="EMBL" id="SEKV01000017">
    <property type="protein sequence ID" value="TFY69055.1"/>
    <property type="molecule type" value="Genomic_DNA"/>
</dbReference>
<sequence length="265" mass="28166">MIHKVRKTSARYEMPSSSLTGKAILITGGGSGIGRATALKLAKLGARLAITDIDLGSAADTYQLCGGDPHYSGVMDVSSKDDVVLRVSEVVATFGRLDHVFNCAGINPTSYPLTDTTDEYWDQLINVNLKGTYLVTRATIPHITTPSGSYVNVSSICGLYPQAEQAIYCATKHGVIGFSKSMALELGPKGVRTNVVAPGYIDTPTNSGVVKGGEYVTHMEEGNSLGRLGTPEEIADVVVFLMSEEAKYMNGSVVEIHAGLKMLQC</sequence>
<dbReference type="PROSITE" id="PS00061">
    <property type="entry name" value="ADH_SHORT"/>
    <property type="match status" value="1"/>
</dbReference>
<dbReference type="PANTHER" id="PTHR42760:SF83">
    <property type="entry name" value="(3R)-3-HYDROXYACYL-COA DEHYDROGENASE"/>
    <property type="match status" value="1"/>
</dbReference>
<keyword evidence="3" id="KW-0560">Oxidoreductase</keyword>
<evidence type="ECO:0000256" key="1">
    <source>
        <dbReference type="ARBA" id="ARBA00006484"/>
    </source>
</evidence>
<name>A0A4Y9Z364_9APHY</name>
<dbReference type="PRINTS" id="PR00080">
    <property type="entry name" value="SDRFAMILY"/>
</dbReference>
<dbReference type="InterPro" id="IPR020904">
    <property type="entry name" value="Sc_DH/Rdtase_CS"/>
</dbReference>
<dbReference type="GO" id="GO:0006633">
    <property type="term" value="P:fatty acid biosynthetic process"/>
    <property type="evidence" value="ECO:0007669"/>
    <property type="project" value="TreeGrafter"/>
</dbReference>